<dbReference type="InterPro" id="IPR036249">
    <property type="entry name" value="Thioredoxin-like_sf"/>
</dbReference>
<dbReference type="EMBL" id="PZJH01000001">
    <property type="protein sequence ID" value="RAK46168.1"/>
    <property type="molecule type" value="Genomic_DNA"/>
</dbReference>
<organism evidence="2 3">
    <name type="scientific">Macrococcus epidermidis</name>
    <dbReference type="NCBI Taxonomy" id="1902580"/>
    <lineage>
        <taxon>Bacteria</taxon>
        <taxon>Bacillati</taxon>
        <taxon>Bacillota</taxon>
        <taxon>Bacilli</taxon>
        <taxon>Bacillales</taxon>
        <taxon>Staphylococcaceae</taxon>
        <taxon>Macrococcus</taxon>
    </lineage>
</organism>
<evidence type="ECO:0000313" key="2">
    <source>
        <dbReference type="EMBL" id="RAK46168.1"/>
    </source>
</evidence>
<dbReference type="SUPFAM" id="SSF52833">
    <property type="entry name" value="Thioredoxin-like"/>
    <property type="match status" value="1"/>
</dbReference>
<dbReference type="Proteomes" id="UP000249808">
    <property type="component" value="Unassembled WGS sequence"/>
</dbReference>
<evidence type="ECO:0000313" key="3">
    <source>
        <dbReference type="Proteomes" id="UP000249808"/>
    </source>
</evidence>
<dbReference type="AlphaFoldDB" id="A0A327ZYP7"/>
<keyword evidence="3" id="KW-1185">Reference proteome</keyword>
<dbReference type="Gene3D" id="3.40.30.10">
    <property type="entry name" value="Glutaredoxin"/>
    <property type="match status" value="1"/>
</dbReference>
<feature type="domain" description="Thioredoxin" evidence="1">
    <location>
        <begin position="12"/>
        <end position="78"/>
    </location>
</feature>
<dbReference type="Pfam" id="PF00085">
    <property type="entry name" value="Thioredoxin"/>
    <property type="match status" value="1"/>
</dbReference>
<gene>
    <name evidence="2" type="ORF">BHU61_01595</name>
</gene>
<sequence>MNLNQLLQFEISDQPFILFGYTPFCGTCKLAEKMLDITAASLNIPVIKIDLNYYENLSQYYEIKSVPVLLFIRNGIVENISYQFESVTTLYENLNLLLTNTSN</sequence>
<evidence type="ECO:0000259" key="1">
    <source>
        <dbReference type="Pfam" id="PF00085"/>
    </source>
</evidence>
<reference evidence="2 3" key="1">
    <citation type="journal article" date="2018" name="Front. Microbiol.">
        <title>Description and Comparative Genomics of Macrococcus caseolyticus subsp. hominis subsp. nov., Macrococcus goetzii sp. nov., Macrococcus epidermidis sp. nov., and Macrococcus bohemicus sp. nov., Novel Macrococci From Human Clinical Material With Virulence Potential and Suspected Uptake of Foreign DNA by Natural Transformation.</title>
        <authorList>
            <person name="Maslanova I."/>
            <person name="Wertheimer Z."/>
            <person name="Sedlacek I."/>
            <person name="Svec P."/>
            <person name="Indrakova A."/>
            <person name="Kovarovic V."/>
            <person name="Schumann P."/>
            <person name="Sproer C."/>
            <person name="Kralova S."/>
            <person name="Sedo O."/>
            <person name="Kristofova L."/>
            <person name="Vrbovska V."/>
            <person name="Fuzik T."/>
            <person name="Petras P."/>
            <person name="Zdrahal Z."/>
            <person name="Ruzickova V."/>
            <person name="Doskar J."/>
            <person name="Pantucek R."/>
        </authorList>
    </citation>
    <scope>NUCLEOTIDE SEQUENCE [LARGE SCALE GENOMIC DNA]</scope>
    <source>
        <strain evidence="2 3">01/688</strain>
    </source>
</reference>
<comment type="caution">
    <text evidence="2">The sequence shown here is derived from an EMBL/GenBank/DDBJ whole genome shotgun (WGS) entry which is preliminary data.</text>
</comment>
<dbReference type="CDD" id="cd02947">
    <property type="entry name" value="TRX_family"/>
    <property type="match status" value="1"/>
</dbReference>
<dbReference type="RefSeq" id="WP_111714325.1">
    <property type="nucleotide sequence ID" value="NZ_CP073819.1"/>
</dbReference>
<name>A0A327ZYP7_9STAP</name>
<accession>A0A327ZYP7</accession>
<dbReference type="InterPro" id="IPR013766">
    <property type="entry name" value="Thioredoxin_domain"/>
</dbReference>
<proteinExistence type="predicted"/>
<protein>
    <submittedName>
        <fullName evidence="2">Thioredoxin</fullName>
    </submittedName>
</protein>